<protein>
    <submittedName>
        <fullName evidence="1">Putative orfan</fullName>
    </submittedName>
</protein>
<dbReference type="KEGG" id="vg:80518632"/>
<dbReference type="RefSeq" id="YP_010781868.1">
    <property type="nucleotide sequence ID" value="NC_075039.1"/>
</dbReference>
<evidence type="ECO:0000313" key="1">
    <source>
        <dbReference type="EMBL" id="QKU35211.1"/>
    </source>
</evidence>
<dbReference type="EMBL" id="KY523104">
    <property type="protein sequence ID" value="QKU35211.1"/>
    <property type="molecule type" value="Genomic_DNA"/>
</dbReference>
<dbReference type="GeneID" id="80518632"/>
<reference evidence="1" key="1">
    <citation type="submission" date="2017-01" db="EMBL/GenBank/DDBJ databases">
        <authorList>
            <person name="Assis F.L."/>
            <person name="Abrahao J.S."/>
            <person name="Silva L."/>
            <person name="Khalil J.B."/>
            <person name="Rodrigues R."/>
            <person name="Silva L.S."/>
            <person name="Arantes T."/>
            <person name="Boratto P."/>
            <person name="Andrade M."/>
            <person name="Kroon E.G."/>
            <person name="Ribeiro B."/>
            <person name="Bergier I."/>
            <person name="Seligmann H."/>
            <person name="Ghigo E."/>
            <person name="Colson P."/>
            <person name="Levasseur A."/>
            <person name="Raoult D."/>
            <person name="Scola B.L."/>
        </authorList>
    </citation>
    <scope>NUCLEOTIDE SEQUENCE</scope>
    <source>
        <strain evidence="1">Soda lake</strain>
    </source>
</reference>
<organism evidence="1">
    <name type="scientific">Tupanvirus soda lake</name>
    <dbReference type="NCBI Taxonomy" id="2126985"/>
    <lineage>
        <taxon>Viruses</taxon>
        <taxon>Varidnaviria</taxon>
        <taxon>Bamfordvirae</taxon>
        <taxon>Nucleocytoviricota</taxon>
        <taxon>Megaviricetes</taxon>
        <taxon>Imitervirales</taxon>
        <taxon>Mimiviridae</taxon>
        <taxon>Megamimivirinae</taxon>
        <taxon>Tupanvirus</taxon>
        <taxon>Tupanvirus salinum</taxon>
    </lineage>
</organism>
<name>A0A6N1P2F7_9VIRU</name>
<accession>A0A6N1P2F7</accession>
<sequence length="273" mass="30663">MDKKCVLINQGCAGFIHPASPSGATHIATFGAGPCIAGTFIIEKYSYVGLFHVSTTKEAANLMTLVYSMMNSLHSFIDKKNEKISLKVYLRAGYIGISEETRDVILNLPFHYVGFHPIFVDESCSPNSILGSHSLMVDLNGNILDYTMTNLEVFDECDALSAILSGMTGKINIVCNDYACTTQIIDIGSLQFLHQSKTNLFAIILDSRSFHPLFVGEHEFMKIEFDAADNTKDPTKKFKKNVEYQFRKQTSKNIYPKKQKMPKQRINRIHQPC</sequence>
<reference evidence="1" key="2">
    <citation type="journal article" date="2018" name="Nat. Commun.">
        <title>Tailed giant Tupanvirus possesses the most complete translational apparatus of the known virosphere.</title>
        <authorList>
            <person name="Abrahao J."/>
            <person name="Silva L."/>
            <person name="Silva L.S."/>
            <person name="Khalil J.Y.B."/>
            <person name="Rodrigues R."/>
            <person name="Arantes T."/>
            <person name="Assis F."/>
            <person name="Boratto P."/>
            <person name="Andrade M."/>
            <person name="Kroon E.G."/>
            <person name="Ribeiro B."/>
            <person name="Bergier I."/>
            <person name="Seligmann H."/>
            <person name="Ghigo E."/>
            <person name="Colson P."/>
            <person name="Levasseur A."/>
            <person name="Kroemer G."/>
            <person name="Raoult D."/>
            <person name="La Scola B."/>
        </authorList>
    </citation>
    <scope>NUCLEOTIDE SEQUENCE [LARGE SCALE GENOMIC DNA]</scope>
    <source>
        <strain evidence="1">Soda lake</strain>
    </source>
</reference>
<proteinExistence type="predicted"/>